<dbReference type="AlphaFoldDB" id="A0A815H207"/>
<dbReference type="InterPro" id="IPR035983">
    <property type="entry name" value="Hect_E3_ubiquitin_ligase"/>
</dbReference>
<dbReference type="Gene3D" id="3.30.2160.10">
    <property type="entry name" value="Hect, E3 ligase catalytic domain"/>
    <property type="match status" value="1"/>
</dbReference>
<dbReference type="EMBL" id="CAJNOR010003615">
    <property type="protein sequence ID" value="CAF1431013.1"/>
    <property type="molecule type" value="Genomic_DNA"/>
</dbReference>
<accession>A0A815H207</accession>
<keyword evidence="1 2" id="KW-0833">Ubl conjugation pathway</keyword>
<dbReference type="InterPro" id="IPR042469">
    <property type="entry name" value="HECTD3"/>
</dbReference>
<evidence type="ECO:0000313" key="4">
    <source>
        <dbReference type="EMBL" id="CAF1348273.1"/>
    </source>
</evidence>
<evidence type="ECO:0000313" key="7">
    <source>
        <dbReference type="Proteomes" id="UP000663852"/>
    </source>
</evidence>
<dbReference type="PROSITE" id="PS50237">
    <property type="entry name" value="HECT"/>
    <property type="match status" value="1"/>
</dbReference>
<sequence>MHSTDQSGPYRDSITCICSDICSQRLSLFILCPNGRTNSGSNCDQWIPNVYSPDEIIFNRTINHYRFVGQLMVREQIISEDIEAIDQQSFTMINQMEQLLENNDQTDEIQDLLSSILDQLRFEVVSSNGTTFELIPNGQQIPVTMSNLKEYCERYRNYRLNEFHRQIEFIRQGLYSIIPGYYLNLFTANELEEAVCGKGEIDIELLKRHTNYNSSYSQDSVVIERFWTVLGQMFTEEQKKIILDILFPSNSFHVTNGPIDGALPRSHTCSFALDLPEYSSTDVMYDRLNYAITYCSSIDGDGNMNEMPDPVSFADDD</sequence>
<gene>
    <name evidence="4" type="ORF">EDS130_LOCUS33127</name>
    <name evidence="5" type="ORF">XAT740_LOCUS35772</name>
</gene>
<dbReference type="InterPro" id="IPR000569">
    <property type="entry name" value="HECT_dom"/>
</dbReference>
<dbReference type="Pfam" id="PF00632">
    <property type="entry name" value="HECT"/>
    <property type="match status" value="1"/>
</dbReference>
<evidence type="ECO:0000256" key="2">
    <source>
        <dbReference type="PROSITE-ProRule" id="PRU00104"/>
    </source>
</evidence>
<dbReference type="SMART" id="SM00119">
    <property type="entry name" value="HECTc"/>
    <property type="match status" value="1"/>
</dbReference>
<comment type="caution">
    <text evidence="4">The sequence shown here is derived from an EMBL/GenBank/DDBJ whole genome shotgun (WGS) entry which is preliminary data.</text>
</comment>
<reference evidence="4" key="1">
    <citation type="submission" date="2021-02" db="EMBL/GenBank/DDBJ databases">
        <authorList>
            <person name="Nowell W R."/>
        </authorList>
    </citation>
    <scope>NUCLEOTIDE SEQUENCE</scope>
</reference>
<dbReference type="Gene3D" id="3.30.2410.10">
    <property type="entry name" value="Hect, E3 ligase catalytic domain"/>
    <property type="match status" value="2"/>
</dbReference>
<evidence type="ECO:0000256" key="1">
    <source>
        <dbReference type="ARBA" id="ARBA00022786"/>
    </source>
</evidence>
<dbReference type="Proteomes" id="UP000663828">
    <property type="component" value="Unassembled WGS sequence"/>
</dbReference>
<protein>
    <recommendedName>
        <fullName evidence="3">HECT domain-containing protein</fullName>
    </recommendedName>
</protein>
<feature type="active site" description="Glycyl thioester intermediate" evidence="2">
    <location>
        <position position="269"/>
    </location>
</feature>
<dbReference type="GO" id="GO:0004842">
    <property type="term" value="F:ubiquitin-protein transferase activity"/>
    <property type="evidence" value="ECO:0007669"/>
    <property type="project" value="InterPro"/>
</dbReference>
<dbReference type="PANTHER" id="PTHR46654">
    <property type="entry name" value="E3 UBIQUITIN-PROTEIN LIGASE HECTD3"/>
    <property type="match status" value="1"/>
</dbReference>
<dbReference type="PANTHER" id="PTHR46654:SF1">
    <property type="entry name" value="E3 UBIQUITIN-PROTEIN LIGASE HECTD3"/>
    <property type="match status" value="1"/>
</dbReference>
<dbReference type="EMBL" id="CAJNOJ010000261">
    <property type="protein sequence ID" value="CAF1348273.1"/>
    <property type="molecule type" value="Genomic_DNA"/>
</dbReference>
<evidence type="ECO:0000259" key="3">
    <source>
        <dbReference type="PROSITE" id="PS50237"/>
    </source>
</evidence>
<proteinExistence type="predicted"/>
<organism evidence="4 7">
    <name type="scientific">Adineta ricciae</name>
    <name type="common">Rotifer</name>
    <dbReference type="NCBI Taxonomy" id="249248"/>
    <lineage>
        <taxon>Eukaryota</taxon>
        <taxon>Metazoa</taxon>
        <taxon>Spiralia</taxon>
        <taxon>Gnathifera</taxon>
        <taxon>Rotifera</taxon>
        <taxon>Eurotatoria</taxon>
        <taxon>Bdelloidea</taxon>
        <taxon>Adinetida</taxon>
        <taxon>Adinetidae</taxon>
        <taxon>Adineta</taxon>
    </lineage>
</organism>
<dbReference type="Gene3D" id="3.90.1750.10">
    <property type="entry name" value="Hect, E3 ligase catalytic domains"/>
    <property type="match status" value="2"/>
</dbReference>
<keyword evidence="6" id="KW-1185">Reference proteome</keyword>
<name>A0A815H207_ADIRI</name>
<feature type="domain" description="HECT" evidence="3">
    <location>
        <begin position="92"/>
        <end position="292"/>
    </location>
</feature>
<dbReference type="OrthoDB" id="8068875at2759"/>
<dbReference type="SUPFAM" id="SSF56204">
    <property type="entry name" value="Hect, E3 ligase catalytic domain"/>
    <property type="match status" value="1"/>
</dbReference>
<evidence type="ECO:0000313" key="6">
    <source>
        <dbReference type="Proteomes" id="UP000663828"/>
    </source>
</evidence>
<evidence type="ECO:0000313" key="5">
    <source>
        <dbReference type="EMBL" id="CAF1431013.1"/>
    </source>
</evidence>
<dbReference type="Proteomes" id="UP000663852">
    <property type="component" value="Unassembled WGS sequence"/>
</dbReference>